<dbReference type="Pfam" id="PF02021">
    <property type="entry name" value="UPF0102"/>
    <property type="match status" value="1"/>
</dbReference>
<comment type="similarity">
    <text evidence="1 2">Belongs to the UPF0102 family.</text>
</comment>
<dbReference type="EMBL" id="PCXO01000010">
    <property type="protein sequence ID" value="PIR41300.1"/>
    <property type="molecule type" value="Genomic_DNA"/>
</dbReference>
<dbReference type="AlphaFoldDB" id="A0A2H0R4A6"/>
<name>A0A2H0R4A6_9BACT</name>
<dbReference type="HAMAP" id="MF_00048">
    <property type="entry name" value="UPF0102"/>
    <property type="match status" value="1"/>
</dbReference>
<dbReference type="Proteomes" id="UP000230232">
    <property type="component" value="Unassembled WGS sequence"/>
</dbReference>
<dbReference type="InterPro" id="IPR011856">
    <property type="entry name" value="tRNA_endonuc-like_dom_sf"/>
</dbReference>
<dbReference type="SUPFAM" id="SSF52980">
    <property type="entry name" value="Restriction endonuclease-like"/>
    <property type="match status" value="1"/>
</dbReference>
<evidence type="ECO:0000313" key="4">
    <source>
        <dbReference type="Proteomes" id="UP000230232"/>
    </source>
</evidence>
<dbReference type="CDD" id="cd20736">
    <property type="entry name" value="PoNe_Nuclease"/>
    <property type="match status" value="1"/>
</dbReference>
<dbReference type="GO" id="GO:0003676">
    <property type="term" value="F:nucleic acid binding"/>
    <property type="evidence" value="ECO:0007669"/>
    <property type="project" value="InterPro"/>
</dbReference>
<evidence type="ECO:0000256" key="2">
    <source>
        <dbReference type="HAMAP-Rule" id="MF_00048"/>
    </source>
</evidence>
<evidence type="ECO:0000313" key="3">
    <source>
        <dbReference type="EMBL" id="PIR41300.1"/>
    </source>
</evidence>
<dbReference type="InterPro" id="IPR003509">
    <property type="entry name" value="UPF0102_YraN-like"/>
</dbReference>
<proteinExistence type="inferred from homology"/>
<organism evidence="3 4">
    <name type="scientific">Candidatus Yanofskybacteria bacterium CG10_big_fil_rev_8_21_14_0_10_46_23</name>
    <dbReference type="NCBI Taxonomy" id="1975098"/>
    <lineage>
        <taxon>Bacteria</taxon>
        <taxon>Candidatus Yanofskyibacteriota</taxon>
    </lineage>
</organism>
<dbReference type="PANTHER" id="PTHR34039">
    <property type="entry name" value="UPF0102 PROTEIN YRAN"/>
    <property type="match status" value="1"/>
</dbReference>
<gene>
    <name evidence="3" type="ORF">COV31_02690</name>
</gene>
<accession>A0A2H0R4A6</accession>
<dbReference type="Gene3D" id="3.40.1350.10">
    <property type="match status" value="1"/>
</dbReference>
<sequence>MSFERKNFGNWAETLATDFLKKKGYKILARNYRRPWGEIDIIAQKAGIIVFVEVKASRQKQAGTGFSPELRVNPQKGQKILRVAQSYLGQGERPWQVDIVAVTQFFNQPEPQIEHLENVLDNAF</sequence>
<protein>
    <recommendedName>
        <fullName evidence="2">UPF0102 protein COV31_02690</fullName>
    </recommendedName>
</protein>
<reference evidence="3 4" key="1">
    <citation type="submission" date="2017-09" db="EMBL/GenBank/DDBJ databases">
        <title>Depth-based differentiation of microbial function through sediment-hosted aquifers and enrichment of novel symbionts in the deep terrestrial subsurface.</title>
        <authorList>
            <person name="Probst A.J."/>
            <person name="Ladd B."/>
            <person name="Jarett J.K."/>
            <person name="Geller-Mcgrath D.E."/>
            <person name="Sieber C.M."/>
            <person name="Emerson J.B."/>
            <person name="Anantharaman K."/>
            <person name="Thomas B.C."/>
            <person name="Malmstrom R."/>
            <person name="Stieglmeier M."/>
            <person name="Klingl A."/>
            <person name="Woyke T."/>
            <person name="Ryan C.M."/>
            <person name="Banfield J.F."/>
        </authorList>
    </citation>
    <scope>NUCLEOTIDE SEQUENCE [LARGE SCALE GENOMIC DNA]</scope>
    <source>
        <strain evidence="3">CG10_big_fil_rev_8_21_14_0_10_46_23</strain>
    </source>
</reference>
<dbReference type="PANTHER" id="PTHR34039:SF1">
    <property type="entry name" value="UPF0102 PROTEIN YRAN"/>
    <property type="match status" value="1"/>
</dbReference>
<evidence type="ECO:0000256" key="1">
    <source>
        <dbReference type="ARBA" id="ARBA00006738"/>
    </source>
</evidence>
<comment type="caution">
    <text evidence="3">The sequence shown here is derived from an EMBL/GenBank/DDBJ whole genome shotgun (WGS) entry which is preliminary data.</text>
</comment>
<dbReference type="InterPro" id="IPR011335">
    <property type="entry name" value="Restrct_endonuc-II-like"/>
</dbReference>